<dbReference type="InterPro" id="IPR003597">
    <property type="entry name" value="Ig_C1-set"/>
</dbReference>
<dbReference type="GO" id="GO:0042605">
    <property type="term" value="F:peptide antigen binding"/>
    <property type="evidence" value="ECO:0007669"/>
    <property type="project" value="TreeGrafter"/>
</dbReference>
<reference evidence="15 16" key="1">
    <citation type="submission" date="2018-10" db="EMBL/GenBank/DDBJ databases">
        <title>Improved assembly of the deer mouse Peromyscus maniculatus genome.</title>
        <authorList>
            <person name="Lassance J.-M."/>
            <person name="Hoekstra H.E."/>
        </authorList>
    </citation>
    <scope>NUCLEOTIDE SEQUENCE [LARGE SCALE GENOMIC DNA]</scope>
</reference>
<dbReference type="GO" id="GO:0002476">
    <property type="term" value="P:antigen processing and presentation of endogenous peptide antigen via MHC class Ib"/>
    <property type="evidence" value="ECO:0007669"/>
    <property type="project" value="TreeGrafter"/>
</dbReference>
<feature type="domain" description="Ig-like" evidence="14">
    <location>
        <begin position="211"/>
        <end position="299"/>
    </location>
</feature>
<dbReference type="GO" id="GO:0042612">
    <property type="term" value="C:MHC class I protein complex"/>
    <property type="evidence" value="ECO:0007669"/>
    <property type="project" value="UniProtKB-KW"/>
</dbReference>
<dbReference type="InterPro" id="IPR011162">
    <property type="entry name" value="MHC_I/II-like_Ag-recog"/>
</dbReference>
<dbReference type="GO" id="GO:0098553">
    <property type="term" value="C:lumenal side of endoplasmic reticulum membrane"/>
    <property type="evidence" value="ECO:0007669"/>
    <property type="project" value="UniProtKB-ARBA"/>
</dbReference>
<evidence type="ECO:0000256" key="12">
    <source>
        <dbReference type="SAM" id="Phobius"/>
    </source>
</evidence>
<evidence type="ECO:0000256" key="1">
    <source>
        <dbReference type="ARBA" id="ARBA00002297"/>
    </source>
</evidence>
<keyword evidence="7 12" id="KW-1133">Transmembrane helix</keyword>
<evidence type="ECO:0000256" key="10">
    <source>
        <dbReference type="ARBA" id="ARBA00023180"/>
    </source>
</evidence>
<dbReference type="AlphaFoldDB" id="A0A8C8W3Y4"/>
<keyword evidence="6" id="KW-0391">Immunity</keyword>
<dbReference type="Pfam" id="PF00129">
    <property type="entry name" value="MHC_I"/>
    <property type="match status" value="1"/>
</dbReference>
<evidence type="ECO:0000259" key="14">
    <source>
        <dbReference type="PROSITE" id="PS50835"/>
    </source>
</evidence>
<keyword evidence="16" id="KW-1185">Reference proteome</keyword>
<dbReference type="CDD" id="cd07698">
    <property type="entry name" value="IgC1_MHC_I_alpha3"/>
    <property type="match status" value="1"/>
</dbReference>
<keyword evidence="9" id="KW-1015">Disulfide bond</keyword>
<dbReference type="InterPro" id="IPR050208">
    <property type="entry name" value="MHC_class-I_related"/>
</dbReference>
<evidence type="ECO:0000313" key="16">
    <source>
        <dbReference type="Proteomes" id="UP000694547"/>
    </source>
</evidence>
<dbReference type="GO" id="GO:0006955">
    <property type="term" value="P:immune response"/>
    <property type="evidence" value="ECO:0007669"/>
    <property type="project" value="TreeGrafter"/>
</dbReference>
<dbReference type="GO" id="GO:0002486">
    <property type="term" value="P:antigen processing and presentation of endogenous peptide antigen via MHC class I via ER pathway, TAP-independent"/>
    <property type="evidence" value="ECO:0007669"/>
    <property type="project" value="TreeGrafter"/>
</dbReference>
<reference evidence="15" key="3">
    <citation type="submission" date="2025-09" db="UniProtKB">
        <authorList>
            <consortium name="Ensembl"/>
        </authorList>
    </citation>
    <scope>IDENTIFICATION</scope>
</reference>
<dbReference type="SMART" id="SM00407">
    <property type="entry name" value="IGc1"/>
    <property type="match status" value="1"/>
</dbReference>
<dbReference type="Proteomes" id="UP000694547">
    <property type="component" value="Chromosome 21"/>
</dbReference>
<dbReference type="GO" id="GO:0005615">
    <property type="term" value="C:extracellular space"/>
    <property type="evidence" value="ECO:0007669"/>
    <property type="project" value="TreeGrafter"/>
</dbReference>
<evidence type="ECO:0000256" key="2">
    <source>
        <dbReference type="ARBA" id="ARBA00004479"/>
    </source>
</evidence>
<evidence type="ECO:0000256" key="13">
    <source>
        <dbReference type="SAM" id="SignalP"/>
    </source>
</evidence>
<dbReference type="Gene3D" id="2.60.40.10">
    <property type="entry name" value="Immunoglobulins"/>
    <property type="match status" value="1"/>
</dbReference>
<feature type="chain" id="PRO_5034086020" description="Ig-like domain-containing protein" evidence="13">
    <location>
        <begin position="25"/>
        <end position="384"/>
    </location>
</feature>
<dbReference type="InterPro" id="IPR011161">
    <property type="entry name" value="MHC_I-like_Ag-recog"/>
</dbReference>
<dbReference type="PRINTS" id="PR01638">
    <property type="entry name" value="MHCCLASSI"/>
</dbReference>
<dbReference type="GO" id="GO:0030670">
    <property type="term" value="C:phagocytic vesicle membrane"/>
    <property type="evidence" value="ECO:0007669"/>
    <property type="project" value="UniProtKB-ARBA"/>
</dbReference>
<dbReference type="Gene3D" id="3.30.500.10">
    <property type="entry name" value="MHC class I-like antigen recognition-like"/>
    <property type="match status" value="1"/>
</dbReference>
<evidence type="ECO:0000313" key="15">
    <source>
        <dbReference type="Ensembl" id="ENSPEMP00000035352.1"/>
    </source>
</evidence>
<evidence type="ECO:0000256" key="3">
    <source>
        <dbReference type="ARBA" id="ARBA00006909"/>
    </source>
</evidence>
<organism evidence="15 16">
    <name type="scientific">Peromyscus maniculatus bairdii</name>
    <name type="common">Prairie deer mouse</name>
    <dbReference type="NCBI Taxonomy" id="230844"/>
    <lineage>
        <taxon>Eukaryota</taxon>
        <taxon>Metazoa</taxon>
        <taxon>Chordata</taxon>
        <taxon>Craniata</taxon>
        <taxon>Vertebrata</taxon>
        <taxon>Euteleostomi</taxon>
        <taxon>Mammalia</taxon>
        <taxon>Eutheria</taxon>
        <taxon>Euarchontoglires</taxon>
        <taxon>Glires</taxon>
        <taxon>Rodentia</taxon>
        <taxon>Myomorpha</taxon>
        <taxon>Muroidea</taxon>
        <taxon>Cricetidae</taxon>
        <taxon>Neotominae</taxon>
        <taxon>Peromyscus</taxon>
    </lineage>
</organism>
<dbReference type="InterPro" id="IPR007110">
    <property type="entry name" value="Ig-like_dom"/>
</dbReference>
<feature type="signal peptide" evidence="13">
    <location>
        <begin position="1"/>
        <end position="24"/>
    </location>
</feature>
<sequence length="384" mass="43780">LWVMAPCALLLLLAAALAPTRTRAGSHSHSLRYFGTAMTQPGHREPRFIAFGFVDDTRFVWFDSDATAPREEPRARWMEEKRPEYWERQTRIAKANAQIFRKNLRTLLRYYNQSEAGYHTIQSMRGCYMGSDGRFLSGYYKTAYDGADHISLNEDLHSWTAANKVALITQREYEATNEAEHHRAYLKVTCMEWLRSHLEKGKELLQRADPPKTHVTHHPRPEGDITLRCWALGFYPADITLTWQRDGKEQTQDMELVETRPSGDGTFQKWAAVVVPSGEEQRYTCHVHHEGLPEPLTLRWAPPLQHTNPIVVISAGLVLLGAVVIAVMWRKLPRRNGEKTGGYQCVHVCHGLLKTSCKGVTTLDKLVLALGDDSKEVIVNPWIL</sequence>
<dbReference type="InterPro" id="IPR013783">
    <property type="entry name" value="Ig-like_fold"/>
</dbReference>
<dbReference type="InterPro" id="IPR001039">
    <property type="entry name" value="MHC_I_a_a1/a2"/>
</dbReference>
<dbReference type="Ensembl" id="ENSPEMT00000039776.1">
    <property type="protein sequence ID" value="ENSPEMP00000035352.1"/>
    <property type="gene ID" value="ENSPEMG00000028487.1"/>
</dbReference>
<reference evidence="15" key="2">
    <citation type="submission" date="2025-08" db="UniProtKB">
        <authorList>
            <consortium name="Ensembl"/>
        </authorList>
    </citation>
    <scope>IDENTIFICATION</scope>
</reference>
<evidence type="ECO:0000256" key="9">
    <source>
        <dbReference type="ARBA" id="ARBA00023157"/>
    </source>
</evidence>
<comment type="similarity">
    <text evidence="3 11">Belongs to the MHC class I family.</text>
</comment>
<name>A0A8C8W3Y4_PERMB</name>
<comment type="subcellular location">
    <subcellularLocation>
        <location evidence="2">Membrane</location>
        <topology evidence="2">Single-pass type I membrane protein</topology>
    </subcellularLocation>
</comment>
<dbReference type="GO" id="GO:0005102">
    <property type="term" value="F:signaling receptor binding"/>
    <property type="evidence" value="ECO:0007669"/>
    <property type="project" value="TreeGrafter"/>
</dbReference>
<evidence type="ECO:0000256" key="6">
    <source>
        <dbReference type="ARBA" id="ARBA00022859"/>
    </source>
</evidence>
<dbReference type="PROSITE" id="PS00290">
    <property type="entry name" value="IG_MHC"/>
    <property type="match status" value="1"/>
</dbReference>
<evidence type="ECO:0000256" key="11">
    <source>
        <dbReference type="RuleBase" id="RU004439"/>
    </source>
</evidence>
<comment type="function">
    <text evidence="1">Involved in the presentation of foreign antigens to the immune system.</text>
</comment>
<keyword evidence="10" id="KW-0325">Glycoprotein</keyword>
<dbReference type="InterPro" id="IPR037055">
    <property type="entry name" value="MHC_I-like_Ag-recog_sf"/>
</dbReference>
<dbReference type="GO" id="GO:0001916">
    <property type="term" value="P:positive regulation of T cell mediated cytotoxicity"/>
    <property type="evidence" value="ECO:0007669"/>
    <property type="project" value="TreeGrafter"/>
</dbReference>
<evidence type="ECO:0000256" key="8">
    <source>
        <dbReference type="ARBA" id="ARBA00023136"/>
    </source>
</evidence>
<keyword evidence="5 12" id="KW-0812">Transmembrane</keyword>
<dbReference type="PROSITE" id="PS50835">
    <property type="entry name" value="IG_LIKE"/>
    <property type="match status" value="1"/>
</dbReference>
<feature type="transmembrane region" description="Helical" evidence="12">
    <location>
        <begin position="310"/>
        <end position="329"/>
    </location>
</feature>
<keyword evidence="8 12" id="KW-0472">Membrane</keyword>
<dbReference type="InterPro" id="IPR036179">
    <property type="entry name" value="Ig-like_dom_sf"/>
</dbReference>
<keyword evidence="13" id="KW-0732">Signal</keyword>
<evidence type="ECO:0000256" key="4">
    <source>
        <dbReference type="ARBA" id="ARBA00022451"/>
    </source>
</evidence>
<dbReference type="PANTHER" id="PTHR16675">
    <property type="entry name" value="MHC CLASS I-RELATED"/>
    <property type="match status" value="1"/>
</dbReference>
<dbReference type="Pfam" id="PF07654">
    <property type="entry name" value="C1-set"/>
    <property type="match status" value="1"/>
</dbReference>
<proteinExistence type="inferred from homology"/>
<accession>A0A8C8W3Y4</accession>
<dbReference type="SUPFAM" id="SSF48726">
    <property type="entry name" value="Immunoglobulin"/>
    <property type="match status" value="1"/>
</dbReference>
<dbReference type="FunFam" id="2.60.40.10:FF:000014">
    <property type="entry name" value="H-2 class I histocompatibility antigen, alpha chain"/>
    <property type="match status" value="1"/>
</dbReference>
<dbReference type="FunFam" id="3.30.500.10:FF:000001">
    <property type="entry name" value="H-2 class I histocompatibility antigen, alpha chain"/>
    <property type="match status" value="1"/>
</dbReference>
<dbReference type="SUPFAM" id="SSF54452">
    <property type="entry name" value="MHC antigen-recognition domain"/>
    <property type="match status" value="1"/>
</dbReference>
<dbReference type="GO" id="GO:0009897">
    <property type="term" value="C:external side of plasma membrane"/>
    <property type="evidence" value="ECO:0007669"/>
    <property type="project" value="TreeGrafter"/>
</dbReference>
<evidence type="ECO:0000256" key="5">
    <source>
        <dbReference type="ARBA" id="ARBA00022692"/>
    </source>
</evidence>
<evidence type="ECO:0000256" key="7">
    <source>
        <dbReference type="ARBA" id="ARBA00022989"/>
    </source>
</evidence>
<keyword evidence="4" id="KW-0490">MHC I</keyword>
<dbReference type="InterPro" id="IPR003006">
    <property type="entry name" value="Ig/MHC_CS"/>
</dbReference>
<protein>
    <recommendedName>
        <fullName evidence="14">Ig-like domain-containing protein</fullName>
    </recommendedName>
</protein>
<dbReference type="PANTHER" id="PTHR16675:SF169">
    <property type="entry name" value="HLA CLASS I HISTOCOMPATIBILITY ANTIGEN, ALPHA CHAIN G"/>
    <property type="match status" value="1"/>
</dbReference>
<dbReference type="GeneTree" id="ENSGT01120000271826"/>